<evidence type="ECO:0000313" key="3">
    <source>
        <dbReference type="Proteomes" id="UP000236723"/>
    </source>
</evidence>
<dbReference type="AlphaFoldDB" id="A0A1H6CA42"/>
<proteinExistence type="predicted"/>
<keyword evidence="1" id="KW-0812">Transmembrane</keyword>
<organism evidence="2 3">
    <name type="scientific">Thermomonospora echinospora</name>
    <dbReference type="NCBI Taxonomy" id="1992"/>
    <lineage>
        <taxon>Bacteria</taxon>
        <taxon>Bacillati</taxon>
        <taxon>Actinomycetota</taxon>
        <taxon>Actinomycetes</taxon>
        <taxon>Streptosporangiales</taxon>
        <taxon>Thermomonosporaceae</taxon>
        <taxon>Thermomonospora</taxon>
    </lineage>
</organism>
<keyword evidence="1" id="KW-0472">Membrane</keyword>
<evidence type="ECO:0000256" key="1">
    <source>
        <dbReference type="SAM" id="Phobius"/>
    </source>
</evidence>
<dbReference type="RefSeq" id="WP_160147045.1">
    <property type="nucleotide sequence ID" value="NZ_FNVO01000009.1"/>
</dbReference>
<feature type="transmembrane region" description="Helical" evidence="1">
    <location>
        <begin position="30"/>
        <end position="51"/>
    </location>
</feature>
<protein>
    <submittedName>
        <fullName evidence="2">Uncharacterized protein</fullName>
    </submittedName>
</protein>
<reference evidence="3" key="1">
    <citation type="submission" date="2016-10" db="EMBL/GenBank/DDBJ databases">
        <authorList>
            <person name="Varghese N."/>
            <person name="Submissions S."/>
        </authorList>
    </citation>
    <scope>NUCLEOTIDE SEQUENCE [LARGE SCALE GENOMIC DNA]</scope>
    <source>
        <strain evidence="3">DSM 43163</strain>
    </source>
</reference>
<name>A0A1H6CA42_9ACTN</name>
<accession>A0A1H6CA42</accession>
<gene>
    <name evidence="2" type="ORF">SAMN04489712_10989</name>
</gene>
<sequence length="56" mass="6012">MIEVREPGKRYGDRTAMDGPSYQVGSIGGWPSLGLVCGYSAVLLALAAVMLRRRDA</sequence>
<keyword evidence="3" id="KW-1185">Reference proteome</keyword>
<dbReference type="EMBL" id="FNVO01000009">
    <property type="protein sequence ID" value="SEG69495.1"/>
    <property type="molecule type" value="Genomic_DNA"/>
</dbReference>
<keyword evidence="1" id="KW-1133">Transmembrane helix</keyword>
<dbReference type="Proteomes" id="UP000236723">
    <property type="component" value="Unassembled WGS sequence"/>
</dbReference>
<evidence type="ECO:0000313" key="2">
    <source>
        <dbReference type="EMBL" id="SEG69495.1"/>
    </source>
</evidence>